<evidence type="ECO:0000259" key="1">
    <source>
        <dbReference type="Pfam" id="PF12697"/>
    </source>
</evidence>
<dbReference type="PANTHER" id="PTHR43798">
    <property type="entry name" value="MONOACYLGLYCEROL LIPASE"/>
    <property type="match status" value="1"/>
</dbReference>
<dbReference type="GO" id="GO:0016020">
    <property type="term" value="C:membrane"/>
    <property type="evidence" value="ECO:0007669"/>
    <property type="project" value="TreeGrafter"/>
</dbReference>
<dbReference type="Gene3D" id="3.40.50.1820">
    <property type="entry name" value="alpha/beta hydrolase"/>
    <property type="match status" value="1"/>
</dbReference>
<reference evidence="2 3" key="1">
    <citation type="submission" date="2020-08" db="EMBL/GenBank/DDBJ databases">
        <title>Genomic Encyclopedia of Type Strains, Phase III (KMG-III): the genomes of soil and plant-associated and newly described type strains.</title>
        <authorList>
            <person name="Whitman W."/>
        </authorList>
    </citation>
    <scope>NUCLEOTIDE SEQUENCE [LARGE SCALE GENOMIC DNA]</scope>
    <source>
        <strain evidence="2 3">CECT 8640</strain>
    </source>
</reference>
<dbReference type="GO" id="GO:0046464">
    <property type="term" value="P:acylglycerol catabolic process"/>
    <property type="evidence" value="ECO:0007669"/>
    <property type="project" value="TreeGrafter"/>
</dbReference>
<comment type="caution">
    <text evidence="2">The sequence shown here is derived from an EMBL/GenBank/DDBJ whole genome shotgun (WGS) entry which is preliminary data.</text>
</comment>
<organism evidence="2 3">
    <name type="scientific">Saccharothrix tamanrassetensis</name>
    <dbReference type="NCBI Taxonomy" id="1051531"/>
    <lineage>
        <taxon>Bacteria</taxon>
        <taxon>Bacillati</taxon>
        <taxon>Actinomycetota</taxon>
        <taxon>Actinomycetes</taxon>
        <taxon>Pseudonocardiales</taxon>
        <taxon>Pseudonocardiaceae</taxon>
        <taxon>Saccharothrix</taxon>
    </lineage>
</organism>
<keyword evidence="3" id="KW-1185">Reference proteome</keyword>
<accession>A0A841CA53</accession>
<dbReference type="Proteomes" id="UP000547510">
    <property type="component" value="Unassembled WGS sequence"/>
</dbReference>
<dbReference type="PANTHER" id="PTHR43798:SF5">
    <property type="entry name" value="MONOACYLGLYCEROL LIPASE ABHD6"/>
    <property type="match status" value="1"/>
</dbReference>
<dbReference type="SUPFAM" id="SSF53474">
    <property type="entry name" value="alpha/beta-Hydrolases"/>
    <property type="match status" value="1"/>
</dbReference>
<sequence length="236" mass="26579">MAHVLLLHGLAGKAAVWDPVAAALPPRFSRTTPELPWHGMADPAWAHRPDPARYVVDSVWSGHDVVVAHSMAANLLIESYADRRVRPRPTVLVCPFYRPEPAGFDWPTISYYLNDFHRTFSEALRVGETARFPEARREWLARSLRDQVGPYGWTRWFETYLRTPFLDLGAVDAPVLVVSGVDDVAARPDDGRALAKALPHGRFELLDGCGHFPMIEQPDRLAALVRDFFDESLELT</sequence>
<dbReference type="InterPro" id="IPR029058">
    <property type="entry name" value="AB_hydrolase_fold"/>
</dbReference>
<dbReference type="InterPro" id="IPR000073">
    <property type="entry name" value="AB_hydrolase_1"/>
</dbReference>
<dbReference type="InterPro" id="IPR050266">
    <property type="entry name" value="AB_hydrolase_sf"/>
</dbReference>
<evidence type="ECO:0000313" key="3">
    <source>
        <dbReference type="Proteomes" id="UP000547510"/>
    </source>
</evidence>
<dbReference type="AlphaFoldDB" id="A0A841CA53"/>
<protein>
    <submittedName>
        <fullName evidence="2">Pimeloyl-ACP methyl ester carboxylesterase</fullName>
    </submittedName>
</protein>
<dbReference type="Pfam" id="PF12697">
    <property type="entry name" value="Abhydrolase_6"/>
    <property type="match status" value="1"/>
</dbReference>
<gene>
    <name evidence="2" type="ORF">FHS29_000631</name>
</gene>
<dbReference type="EMBL" id="JACHJN010000001">
    <property type="protein sequence ID" value="MBB5954061.1"/>
    <property type="molecule type" value="Genomic_DNA"/>
</dbReference>
<dbReference type="RefSeq" id="WP_184687974.1">
    <property type="nucleotide sequence ID" value="NZ_JACHJN010000001.1"/>
</dbReference>
<feature type="domain" description="AB hydrolase-1" evidence="1">
    <location>
        <begin position="4"/>
        <end position="223"/>
    </location>
</feature>
<dbReference type="GO" id="GO:0047372">
    <property type="term" value="F:monoacylglycerol lipase activity"/>
    <property type="evidence" value="ECO:0007669"/>
    <property type="project" value="TreeGrafter"/>
</dbReference>
<proteinExistence type="predicted"/>
<name>A0A841CA53_9PSEU</name>
<evidence type="ECO:0000313" key="2">
    <source>
        <dbReference type="EMBL" id="MBB5954061.1"/>
    </source>
</evidence>